<evidence type="ECO:0000256" key="2">
    <source>
        <dbReference type="ARBA" id="ARBA00023027"/>
    </source>
</evidence>
<dbReference type="PANTHER" id="PTHR43333">
    <property type="entry name" value="2-HACID_DH_C DOMAIN-CONTAINING PROTEIN"/>
    <property type="match status" value="1"/>
</dbReference>
<dbReference type="InterPro" id="IPR006140">
    <property type="entry name" value="D-isomer_DH_NAD-bd"/>
</dbReference>
<name>A0ABP8Q4H3_9BACT</name>
<dbReference type="PANTHER" id="PTHR43333:SF1">
    <property type="entry name" value="D-ISOMER SPECIFIC 2-HYDROXYACID DEHYDROGENASE NAD-BINDING DOMAIN-CONTAINING PROTEIN"/>
    <property type="match status" value="1"/>
</dbReference>
<reference evidence="5" key="1">
    <citation type="journal article" date="2019" name="Int. J. Syst. Evol. Microbiol.">
        <title>The Global Catalogue of Microorganisms (GCM) 10K type strain sequencing project: providing services to taxonomists for standard genome sequencing and annotation.</title>
        <authorList>
            <consortium name="The Broad Institute Genomics Platform"/>
            <consortium name="The Broad Institute Genome Sequencing Center for Infectious Disease"/>
            <person name="Wu L."/>
            <person name="Ma J."/>
        </authorList>
    </citation>
    <scope>NUCLEOTIDE SEQUENCE [LARGE SCALE GENOMIC DNA]</scope>
    <source>
        <strain evidence="5">JCM 17841</strain>
    </source>
</reference>
<organism evidence="4 5">
    <name type="scientific">Hymenobacter ginsengisoli</name>
    <dbReference type="NCBI Taxonomy" id="1051626"/>
    <lineage>
        <taxon>Bacteria</taxon>
        <taxon>Pseudomonadati</taxon>
        <taxon>Bacteroidota</taxon>
        <taxon>Cytophagia</taxon>
        <taxon>Cytophagales</taxon>
        <taxon>Hymenobacteraceae</taxon>
        <taxon>Hymenobacter</taxon>
    </lineage>
</organism>
<feature type="domain" description="D-isomer specific 2-hydroxyacid dehydrogenase NAD-binding" evidence="3">
    <location>
        <begin position="103"/>
        <end position="273"/>
    </location>
</feature>
<dbReference type="SUPFAM" id="SSF52283">
    <property type="entry name" value="Formate/glycerate dehydrogenase catalytic domain-like"/>
    <property type="match status" value="1"/>
</dbReference>
<dbReference type="Gene3D" id="3.40.50.720">
    <property type="entry name" value="NAD(P)-binding Rossmann-like Domain"/>
    <property type="match status" value="2"/>
</dbReference>
<dbReference type="Proteomes" id="UP001501243">
    <property type="component" value="Unassembled WGS sequence"/>
</dbReference>
<accession>A0ABP8Q4H3</accession>
<keyword evidence="1" id="KW-0560">Oxidoreductase</keyword>
<gene>
    <name evidence="4" type="ORF">GCM10023172_12320</name>
</gene>
<dbReference type="CDD" id="cd05300">
    <property type="entry name" value="2-Hacid_dh_1"/>
    <property type="match status" value="1"/>
</dbReference>
<evidence type="ECO:0000256" key="1">
    <source>
        <dbReference type="ARBA" id="ARBA00023002"/>
    </source>
</evidence>
<evidence type="ECO:0000259" key="3">
    <source>
        <dbReference type="Pfam" id="PF02826"/>
    </source>
</evidence>
<dbReference type="Pfam" id="PF02826">
    <property type="entry name" value="2-Hacid_dh_C"/>
    <property type="match status" value="1"/>
</dbReference>
<sequence>MRLFVYSPLPDAVRAQLTHGLPAGYEATYARDLPAAEQATACQQAELLFGNPPPEWLAAELPNLRFWQLDSAGFDRYRGLAIAAPVANMGDYFAWPCAETMVAGLLAFYRALPELVRLQAEARWVGAPIRGRMGLLRGKRVVVLGAGAIAQAVRQQLSGFGCEVRLLARTHPQAQLHSRAELRAALPHTDIVVNCLPGSADKFFAAEELAALPSGSVYASVGRGNTTDEPALLAALQAGRLSGAVLDVTEIEPLPASHPFWAMPQVLLTQHSGGGQPQEAEGKVAQLLRNLAHLQAGQPLENLITLRRGY</sequence>
<dbReference type="SUPFAM" id="SSF51735">
    <property type="entry name" value="NAD(P)-binding Rossmann-fold domains"/>
    <property type="match status" value="1"/>
</dbReference>
<proteinExistence type="predicted"/>
<dbReference type="InterPro" id="IPR036291">
    <property type="entry name" value="NAD(P)-bd_dom_sf"/>
</dbReference>
<comment type="caution">
    <text evidence="4">The sequence shown here is derived from an EMBL/GenBank/DDBJ whole genome shotgun (WGS) entry which is preliminary data.</text>
</comment>
<keyword evidence="2" id="KW-0520">NAD</keyword>
<evidence type="ECO:0000313" key="4">
    <source>
        <dbReference type="EMBL" id="GAA4497409.1"/>
    </source>
</evidence>
<evidence type="ECO:0000313" key="5">
    <source>
        <dbReference type="Proteomes" id="UP001501243"/>
    </source>
</evidence>
<dbReference type="EMBL" id="BAABGQ010000005">
    <property type="protein sequence ID" value="GAA4497409.1"/>
    <property type="molecule type" value="Genomic_DNA"/>
</dbReference>
<keyword evidence="5" id="KW-1185">Reference proteome</keyword>
<dbReference type="RefSeq" id="WP_208131654.1">
    <property type="nucleotide sequence ID" value="NZ_BAABGQ010000005.1"/>
</dbReference>
<protein>
    <recommendedName>
        <fullName evidence="3">D-isomer specific 2-hydroxyacid dehydrogenase NAD-binding domain-containing protein</fullName>
    </recommendedName>
</protein>